<dbReference type="EMBL" id="JACHIJ010000003">
    <property type="protein sequence ID" value="MBB5052758.1"/>
    <property type="molecule type" value="Genomic_DNA"/>
</dbReference>
<keyword evidence="7 8" id="KW-0472">Membrane</keyword>
<protein>
    <recommendedName>
        <fullName evidence="11">Glycosyltransferase RgtA/B/C/D-like domain-containing protein</fullName>
    </recommendedName>
</protein>
<feature type="transmembrane region" description="Helical" evidence="8">
    <location>
        <begin position="95"/>
        <end position="115"/>
    </location>
</feature>
<sequence>MTDFIGGGLDVSGRDLAGAGLGERLKRYAQWLSQRSAFDLASCAALAALVVVALWTFQNYAISNDEGVQHRYGELIIAYYKSGFTDQSLFKLDNLYLYGGLFDIAALGLAQILPVDQYELRHLLCALIGIGGIGAAAATARLIAGPRAAFFTIVALVLCGSWYGGMFNHTKGIPLAAFMAGAVYFLIRATRDLPVPRMRDVIGFGIMTGAALGIRSLSLLLIGYAGLAILLSMPRPVAGHWQERARFVMRSALWFMPAFVIAYVIMIAAWPWAALSPLNPIRGLLSFNDFHYQIRTVLFGQVYEMANVPRYYVPTYIAIRLPLLTLGGTLLGLALILLPQRVGGIGGARRRELGLIAFAAIFPVVCQVITEGPAFDGCRHFLFVFPPIAILAGVGLSASIGALARLHRGTMIVWLAIITTGYTWTAGKLYHLHPYEYLYYNQLVGGLEGASRRFVTDYWVNIMPEALEELHDFLDRTEPATAKTTVYRVAVCGERVSYEEYARPNLQWIRMHDWRFADFYIAPTHMNCDRILAGKVIGRIERLGVTIGTIKDRRAVREREE</sequence>
<evidence type="ECO:0008006" key="11">
    <source>
        <dbReference type="Google" id="ProtNLM"/>
    </source>
</evidence>
<evidence type="ECO:0000256" key="6">
    <source>
        <dbReference type="ARBA" id="ARBA00022989"/>
    </source>
</evidence>
<feature type="transmembrane region" description="Helical" evidence="8">
    <location>
        <begin position="172"/>
        <end position="189"/>
    </location>
</feature>
<proteinExistence type="predicted"/>
<keyword evidence="3" id="KW-0328">Glycosyltransferase</keyword>
<name>A0A840N4H9_9BRAD</name>
<keyword evidence="2" id="KW-1003">Cell membrane</keyword>
<feature type="transmembrane region" description="Helical" evidence="8">
    <location>
        <begin position="37"/>
        <end position="57"/>
    </location>
</feature>
<comment type="subcellular location">
    <subcellularLocation>
        <location evidence="1">Cell membrane</location>
        <topology evidence="1">Multi-pass membrane protein</topology>
    </subcellularLocation>
</comment>
<feature type="transmembrane region" description="Helical" evidence="8">
    <location>
        <begin position="201"/>
        <end position="231"/>
    </location>
</feature>
<reference evidence="9 10" key="1">
    <citation type="submission" date="2020-08" db="EMBL/GenBank/DDBJ databases">
        <title>Genomic Encyclopedia of Type Strains, Phase IV (KMG-IV): sequencing the most valuable type-strain genomes for metagenomic binning, comparative biology and taxonomic classification.</title>
        <authorList>
            <person name="Goeker M."/>
        </authorList>
    </citation>
    <scope>NUCLEOTIDE SEQUENCE [LARGE SCALE GENOMIC DNA]</scope>
    <source>
        <strain evidence="9 10">DSM 17498</strain>
    </source>
</reference>
<organism evidence="9 10">
    <name type="scientific">Afipia massiliensis</name>
    <dbReference type="NCBI Taxonomy" id="211460"/>
    <lineage>
        <taxon>Bacteria</taxon>
        <taxon>Pseudomonadati</taxon>
        <taxon>Pseudomonadota</taxon>
        <taxon>Alphaproteobacteria</taxon>
        <taxon>Hyphomicrobiales</taxon>
        <taxon>Nitrobacteraceae</taxon>
        <taxon>Afipia</taxon>
    </lineage>
</organism>
<dbReference type="PANTHER" id="PTHR33908:SF11">
    <property type="entry name" value="MEMBRANE PROTEIN"/>
    <property type="match status" value="1"/>
</dbReference>
<dbReference type="InterPro" id="IPR050297">
    <property type="entry name" value="LipidA_mod_glycosyltrf_83"/>
</dbReference>
<dbReference type="PANTHER" id="PTHR33908">
    <property type="entry name" value="MANNOSYLTRANSFERASE YKCB-RELATED"/>
    <property type="match status" value="1"/>
</dbReference>
<feature type="transmembrane region" description="Helical" evidence="8">
    <location>
        <begin position="148"/>
        <end position="165"/>
    </location>
</feature>
<evidence type="ECO:0000256" key="5">
    <source>
        <dbReference type="ARBA" id="ARBA00022692"/>
    </source>
</evidence>
<keyword evidence="6 8" id="KW-1133">Transmembrane helix</keyword>
<feature type="transmembrane region" description="Helical" evidence="8">
    <location>
        <begin position="353"/>
        <end position="370"/>
    </location>
</feature>
<evidence type="ECO:0000256" key="4">
    <source>
        <dbReference type="ARBA" id="ARBA00022679"/>
    </source>
</evidence>
<keyword evidence="5 8" id="KW-0812">Transmembrane</keyword>
<evidence type="ECO:0000256" key="3">
    <source>
        <dbReference type="ARBA" id="ARBA00022676"/>
    </source>
</evidence>
<evidence type="ECO:0000256" key="8">
    <source>
        <dbReference type="SAM" id="Phobius"/>
    </source>
</evidence>
<evidence type="ECO:0000256" key="2">
    <source>
        <dbReference type="ARBA" id="ARBA00022475"/>
    </source>
</evidence>
<dbReference type="Proteomes" id="UP000521227">
    <property type="component" value="Unassembled WGS sequence"/>
</dbReference>
<dbReference type="GO" id="GO:0016763">
    <property type="term" value="F:pentosyltransferase activity"/>
    <property type="evidence" value="ECO:0007669"/>
    <property type="project" value="TreeGrafter"/>
</dbReference>
<feature type="transmembrane region" description="Helical" evidence="8">
    <location>
        <begin position="382"/>
        <end position="404"/>
    </location>
</feature>
<feature type="transmembrane region" description="Helical" evidence="8">
    <location>
        <begin position="122"/>
        <end position="142"/>
    </location>
</feature>
<gene>
    <name evidence="9" type="ORF">HNQ36_002732</name>
</gene>
<evidence type="ECO:0000256" key="1">
    <source>
        <dbReference type="ARBA" id="ARBA00004651"/>
    </source>
</evidence>
<accession>A0A840N4H9</accession>
<dbReference type="RefSeq" id="WP_184085817.1">
    <property type="nucleotide sequence ID" value="NZ_JACHIJ010000003.1"/>
</dbReference>
<comment type="caution">
    <text evidence="9">The sequence shown here is derived from an EMBL/GenBank/DDBJ whole genome shotgun (WGS) entry which is preliminary data.</text>
</comment>
<feature type="transmembrane region" description="Helical" evidence="8">
    <location>
        <begin position="317"/>
        <end position="338"/>
    </location>
</feature>
<evidence type="ECO:0000256" key="7">
    <source>
        <dbReference type="ARBA" id="ARBA00023136"/>
    </source>
</evidence>
<feature type="transmembrane region" description="Helical" evidence="8">
    <location>
        <begin position="252"/>
        <end position="273"/>
    </location>
</feature>
<keyword evidence="4" id="KW-0808">Transferase</keyword>
<evidence type="ECO:0000313" key="10">
    <source>
        <dbReference type="Proteomes" id="UP000521227"/>
    </source>
</evidence>
<dbReference type="AlphaFoldDB" id="A0A840N4H9"/>
<dbReference type="GO" id="GO:0005886">
    <property type="term" value="C:plasma membrane"/>
    <property type="evidence" value="ECO:0007669"/>
    <property type="project" value="UniProtKB-SubCell"/>
</dbReference>
<evidence type="ECO:0000313" key="9">
    <source>
        <dbReference type="EMBL" id="MBB5052758.1"/>
    </source>
</evidence>
<dbReference type="GO" id="GO:0009103">
    <property type="term" value="P:lipopolysaccharide biosynthetic process"/>
    <property type="evidence" value="ECO:0007669"/>
    <property type="project" value="UniProtKB-ARBA"/>
</dbReference>